<organism evidence="1 2">
    <name type="scientific">Ophiophagus hannah</name>
    <name type="common">King cobra</name>
    <name type="synonym">Naja hannah</name>
    <dbReference type="NCBI Taxonomy" id="8665"/>
    <lineage>
        <taxon>Eukaryota</taxon>
        <taxon>Metazoa</taxon>
        <taxon>Chordata</taxon>
        <taxon>Craniata</taxon>
        <taxon>Vertebrata</taxon>
        <taxon>Euteleostomi</taxon>
        <taxon>Lepidosauria</taxon>
        <taxon>Squamata</taxon>
        <taxon>Bifurcata</taxon>
        <taxon>Unidentata</taxon>
        <taxon>Episquamata</taxon>
        <taxon>Toxicofera</taxon>
        <taxon>Serpentes</taxon>
        <taxon>Colubroidea</taxon>
        <taxon>Elapidae</taxon>
        <taxon>Elapinae</taxon>
        <taxon>Ophiophagus</taxon>
    </lineage>
</organism>
<dbReference type="AlphaFoldDB" id="V8P205"/>
<evidence type="ECO:0000313" key="1">
    <source>
        <dbReference type="EMBL" id="ETE68226.1"/>
    </source>
</evidence>
<dbReference type="Proteomes" id="UP000018936">
    <property type="component" value="Unassembled WGS sequence"/>
</dbReference>
<evidence type="ECO:0000313" key="2">
    <source>
        <dbReference type="Proteomes" id="UP000018936"/>
    </source>
</evidence>
<dbReference type="EMBL" id="AZIM01001071">
    <property type="protein sequence ID" value="ETE68226.1"/>
    <property type="molecule type" value="Genomic_DNA"/>
</dbReference>
<gene>
    <name evidence="1" type="ORF">L345_05980</name>
</gene>
<accession>V8P205</accession>
<reference evidence="1 2" key="1">
    <citation type="journal article" date="2013" name="Proc. Natl. Acad. Sci. U.S.A.">
        <title>The king cobra genome reveals dynamic gene evolution and adaptation in the snake venom system.</title>
        <authorList>
            <person name="Vonk F.J."/>
            <person name="Casewell N.R."/>
            <person name="Henkel C.V."/>
            <person name="Heimberg A.M."/>
            <person name="Jansen H.J."/>
            <person name="McCleary R.J."/>
            <person name="Kerkkamp H.M."/>
            <person name="Vos R.A."/>
            <person name="Guerreiro I."/>
            <person name="Calvete J.J."/>
            <person name="Wuster W."/>
            <person name="Woods A.E."/>
            <person name="Logan J.M."/>
            <person name="Harrison R.A."/>
            <person name="Castoe T.A."/>
            <person name="de Koning A.P."/>
            <person name="Pollock D.D."/>
            <person name="Yandell M."/>
            <person name="Calderon D."/>
            <person name="Renjifo C."/>
            <person name="Currier R.B."/>
            <person name="Salgado D."/>
            <person name="Pla D."/>
            <person name="Sanz L."/>
            <person name="Hyder A.S."/>
            <person name="Ribeiro J.M."/>
            <person name="Arntzen J.W."/>
            <person name="van den Thillart G.E."/>
            <person name="Boetzer M."/>
            <person name="Pirovano W."/>
            <person name="Dirks R.P."/>
            <person name="Spaink H.P."/>
            <person name="Duboule D."/>
            <person name="McGlinn E."/>
            <person name="Kini R.M."/>
            <person name="Richardson M.K."/>
        </authorList>
    </citation>
    <scope>NUCLEOTIDE SEQUENCE</scope>
    <source>
        <tissue evidence="1">Blood</tissue>
    </source>
</reference>
<comment type="caution">
    <text evidence="1">The sequence shown here is derived from an EMBL/GenBank/DDBJ whole genome shotgun (WGS) entry which is preliminary data.</text>
</comment>
<sequence>MVQFLQPTGQMRPGHAKSLALIEADNGTEDRAGGTYHNTFQPEGNDVSYDSCTCFVCDETFEEDESTMKCSLWTHMPTASVLG</sequence>
<feature type="non-terminal residue" evidence="1">
    <location>
        <position position="1"/>
    </location>
</feature>
<proteinExistence type="predicted"/>
<name>V8P205_OPHHA</name>
<keyword evidence="2" id="KW-1185">Reference proteome</keyword>
<protein>
    <submittedName>
        <fullName evidence="1">Uncharacterized protein</fullName>
    </submittedName>
</protein>